<dbReference type="EMBL" id="CAJNOK010030112">
    <property type="protein sequence ID" value="CAF1456200.1"/>
    <property type="molecule type" value="Genomic_DNA"/>
</dbReference>
<evidence type="ECO:0000256" key="1">
    <source>
        <dbReference type="SAM" id="MobiDB-lite"/>
    </source>
</evidence>
<feature type="region of interest" description="Disordered" evidence="1">
    <location>
        <begin position="162"/>
        <end position="224"/>
    </location>
</feature>
<dbReference type="EMBL" id="CAJOBA010051970">
    <property type="protein sequence ID" value="CAF4250244.1"/>
    <property type="molecule type" value="Genomic_DNA"/>
</dbReference>
<name>A0A8S2FFU0_9BILA</name>
<gene>
    <name evidence="2" type="ORF">OVA965_LOCUS35046</name>
    <name evidence="3" type="ORF">TMI583_LOCUS36004</name>
</gene>
<reference evidence="2" key="1">
    <citation type="submission" date="2021-02" db="EMBL/GenBank/DDBJ databases">
        <authorList>
            <person name="Nowell W R."/>
        </authorList>
    </citation>
    <scope>NUCLEOTIDE SEQUENCE</scope>
</reference>
<feature type="compositionally biased region" description="Acidic residues" evidence="1">
    <location>
        <begin position="190"/>
        <end position="208"/>
    </location>
</feature>
<protein>
    <recommendedName>
        <fullName evidence="5">Integrase zinc-binding domain-containing protein</fullName>
    </recommendedName>
</protein>
<evidence type="ECO:0000313" key="3">
    <source>
        <dbReference type="EMBL" id="CAF4250244.1"/>
    </source>
</evidence>
<feature type="compositionally biased region" description="Polar residues" evidence="1">
    <location>
        <begin position="176"/>
        <end position="185"/>
    </location>
</feature>
<dbReference type="AlphaFoldDB" id="A0A8S2FFU0"/>
<evidence type="ECO:0000313" key="4">
    <source>
        <dbReference type="Proteomes" id="UP000677228"/>
    </source>
</evidence>
<evidence type="ECO:0008006" key="5">
    <source>
        <dbReference type="Google" id="ProtNLM"/>
    </source>
</evidence>
<proteinExistence type="predicted"/>
<evidence type="ECO:0000313" key="2">
    <source>
        <dbReference type="EMBL" id="CAF1456200.1"/>
    </source>
</evidence>
<organism evidence="2 4">
    <name type="scientific">Didymodactylos carnosus</name>
    <dbReference type="NCBI Taxonomy" id="1234261"/>
    <lineage>
        <taxon>Eukaryota</taxon>
        <taxon>Metazoa</taxon>
        <taxon>Spiralia</taxon>
        <taxon>Gnathifera</taxon>
        <taxon>Rotifera</taxon>
        <taxon>Eurotatoria</taxon>
        <taxon>Bdelloidea</taxon>
        <taxon>Philodinida</taxon>
        <taxon>Philodinidae</taxon>
        <taxon>Didymodactylos</taxon>
    </lineage>
</organism>
<dbReference type="Proteomes" id="UP000677228">
    <property type="component" value="Unassembled WGS sequence"/>
</dbReference>
<sequence length="224" mass="25514">MQHAKEHLRPIFYNSLNSSKAFLPDFDKADSIIRALNHSSTCDINDNSTTGNADANTNFTKWAKREFCFSETSNKSLKKVLCRRSTGRAIIAREHVFDLLYDVHFGQSHCRRDVMLKILTKTYDNITRSIVDRFLVLCPVCAEKRTAKKSITITKNRTSPISMDTIETQSKDSENSGESDLTNINIKVEENDDEGGNEIDYQQDDDNESLSNEINGEYNDQTNK</sequence>
<accession>A0A8S2FFU0</accession>
<dbReference type="Proteomes" id="UP000682733">
    <property type="component" value="Unassembled WGS sequence"/>
</dbReference>
<comment type="caution">
    <text evidence="2">The sequence shown here is derived from an EMBL/GenBank/DDBJ whole genome shotgun (WGS) entry which is preliminary data.</text>
</comment>
<feature type="compositionally biased region" description="Polar residues" evidence="1">
    <location>
        <begin position="209"/>
        <end position="224"/>
    </location>
</feature>